<feature type="compositionally biased region" description="Acidic residues" evidence="2">
    <location>
        <begin position="411"/>
        <end position="420"/>
    </location>
</feature>
<keyword evidence="5" id="KW-1185">Reference proteome</keyword>
<feature type="region of interest" description="Disordered" evidence="2">
    <location>
        <begin position="147"/>
        <end position="172"/>
    </location>
</feature>
<proteinExistence type="inferred from homology"/>
<accession>A0AAD2GEU1</accession>
<feature type="region of interest" description="Disordered" evidence="2">
    <location>
        <begin position="245"/>
        <end position="272"/>
    </location>
</feature>
<dbReference type="PROSITE" id="PS01031">
    <property type="entry name" value="SHSP"/>
    <property type="match status" value="1"/>
</dbReference>
<name>A0AAD2GEU1_9STRA</name>
<feature type="compositionally biased region" description="Basic residues" evidence="2">
    <location>
        <begin position="61"/>
        <end position="72"/>
    </location>
</feature>
<dbReference type="CDD" id="cd00298">
    <property type="entry name" value="ACD_sHsps_p23-like"/>
    <property type="match status" value="1"/>
</dbReference>
<feature type="compositionally biased region" description="Basic and acidic residues" evidence="2">
    <location>
        <begin position="150"/>
        <end position="170"/>
    </location>
</feature>
<reference evidence="4" key="1">
    <citation type="submission" date="2023-08" db="EMBL/GenBank/DDBJ databases">
        <authorList>
            <person name="Audoor S."/>
            <person name="Bilcke G."/>
        </authorList>
    </citation>
    <scope>NUCLEOTIDE SEQUENCE</scope>
</reference>
<feature type="region of interest" description="Disordered" evidence="2">
    <location>
        <begin position="488"/>
        <end position="575"/>
    </location>
</feature>
<feature type="domain" description="SHSP" evidence="3">
    <location>
        <begin position="278"/>
        <end position="393"/>
    </location>
</feature>
<evidence type="ECO:0000259" key="3">
    <source>
        <dbReference type="PROSITE" id="PS01031"/>
    </source>
</evidence>
<dbReference type="InterPro" id="IPR008978">
    <property type="entry name" value="HSP20-like_chaperone"/>
</dbReference>
<organism evidence="4 5">
    <name type="scientific">Cylindrotheca closterium</name>
    <dbReference type="NCBI Taxonomy" id="2856"/>
    <lineage>
        <taxon>Eukaryota</taxon>
        <taxon>Sar</taxon>
        <taxon>Stramenopiles</taxon>
        <taxon>Ochrophyta</taxon>
        <taxon>Bacillariophyta</taxon>
        <taxon>Bacillariophyceae</taxon>
        <taxon>Bacillariophycidae</taxon>
        <taxon>Bacillariales</taxon>
        <taxon>Bacillariaceae</taxon>
        <taxon>Cylindrotheca</taxon>
    </lineage>
</organism>
<feature type="region of interest" description="Disordered" evidence="2">
    <location>
        <begin position="61"/>
        <end position="130"/>
    </location>
</feature>
<dbReference type="Gene3D" id="2.60.40.790">
    <property type="match status" value="1"/>
</dbReference>
<comment type="caution">
    <text evidence="4">The sequence shown here is derived from an EMBL/GenBank/DDBJ whole genome shotgun (WGS) entry which is preliminary data.</text>
</comment>
<feature type="compositionally biased region" description="Low complexity" evidence="2">
    <location>
        <begin position="397"/>
        <end position="410"/>
    </location>
</feature>
<dbReference type="AlphaFoldDB" id="A0AAD2GEU1"/>
<sequence>MQFYFQHPCLLNDPRLKDDIYAPRQRRRNSGYYHSAHSSTSPPAVPFLDQQVIMEEIMKNKNRHRQQQHPRQHRETPVGTQDDGFEFIVFPPHGMNNRRRSNNMNDCKRDDFRMPCQTPSPAPTSKQPTAATNLADPFFEMVFAGAPSQSRERQQPPERPHQAPKQEKKAAPNPVDPLLELLFSNAPSANQERPQQQPKQEKNSAAPQTIEPLLELLFSNAASGKPRRRQHSPEEATLLNLLNAQQRAQKEQDKTTQATNEQPKTVTFGTVSDNHSNTNAVYQLPQQWHIQATDQALILSIDVAGFGTNDLNLQVDPIRRRSNSISTMQLTLKAKRTNALGQIWELERTKTLDANLYKVNAVEASCDDDILQITIPKKTIQPTTRANGIIPIRASRTPTTTPTTTTTTQEAEQEEKTQDEEEVKLIGLPDFLAAMAAQYAEEQEEKDEDQKEEMTSVPISLEHQMEAKTQLEALAAEFKQAYEAALSKPSSAVNDAKDDSGASVGVKESNQVTLQEKLDRSNSGSNASNDSRNEDAPTAESVVKPVASSEGVTQEKEGIVESEEATASSMPDLIADTSENEVLEVKREDSSNGNYVPVADHCLAETIDHDIDPKLESNGESFDVVDSKEENDNESWEDVSAKG</sequence>
<dbReference type="EMBL" id="CAKOGP040002458">
    <property type="protein sequence ID" value="CAJ1970082.1"/>
    <property type="molecule type" value="Genomic_DNA"/>
</dbReference>
<feature type="region of interest" description="Disordered" evidence="2">
    <location>
        <begin position="611"/>
        <end position="643"/>
    </location>
</feature>
<comment type="similarity">
    <text evidence="1">Belongs to the small heat shock protein (HSP20) family.</text>
</comment>
<evidence type="ECO:0000256" key="1">
    <source>
        <dbReference type="PROSITE-ProRule" id="PRU00285"/>
    </source>
</evidence>
<feature type="compositionally biased region" description="Polar residues" evidence="2">
    <location>
        <begin position="255"/>
        <end position="272"/>
    </location>
</feature>
<gene>
    <name evidence="4" type="ORF">CYCCA115_LOCUS24105</name>
</gene>
<evidence type="ECO:0000313" key="4">
    <source>
        <dbReference type="EMBL" id="CAJ1970082.1"/>
    </source>
</evidence>
<feature type="region of interest" description="Disordered" evidence="2">
    <location>
        <begin position="394"/>
        <end position="420"/>
    </location>
</feature>
<protein>
    <recommendedName>
        <fullName evidence="3">SHSP domain-containing protein</fullName>
    </recommendedName>
</protein>
<dbReference type="InterPro" id="IPR002068">
    <property type="entry name" value="A-crystallin/Hsp20_dom"/>
</dbReference>
<evidence type="ECO:0000313" key="5">
    <source>
        <dbReference type="Proteomes" id="UP001295423"/>
    </source>
</evidence>
<feature type="compositionally biased region" description="Polar residues" evidence="2">
    <location>
        <begin position="117"/>
        <end position="130"/>
    </location>
</feature>
<dbReference type="Proteomes" id="UP001295423">
    <property type="component" value="Unassembled WGS sequence"/>
</dbReference>
<evidence type="ECO:0000256" key="2">
    <source>
        <dbReference type="SAM" id="MobiDB-lite"/>
    </source>
</evidence>
<feature type="compositionally biased region" description="Polar residues" evidence="2">
    <location>
        <begin position="521"/>
        <end position="530"/>
    </location>
</feature>
<dbReference type="SUPFAM" id="SSF49764">
    <property type="entry name" value="HSP20-like chaperones"/>
    <property type="match status" value="1"/>
</dbReference>